<dbReference type="Gene3D" id="3.20.20.70">
    <property type="entry name" value="Aldolase class I"/>
    <property type="match status" value="1"/>
</dbReference>
<evidence type="ECO:0000256" key="1">
    <source>
        <dbReference type="ARBA" id="ARBA00023267"/>
    </source>
</evidence>
<dbReference type="InterPro" id="IPR013785">
    <property type="entry name" value="Aldolase_TIM"/>
</dbReference>
<dbReference type="InterPro" id="IPR000891">
    <property type="entry name" value="PYR_CT"/>
</dbReference>
<dbReference type="AlphaFoldDB" id="A0A075WKQ4"/>
<organism evidence="3 4">
    <name type="scientific">Archaeoglobus fulgidus DSM 8774</name>
    <dbReference type="NCBI Taxonomy" id="1344584"/>
    <lineage>
        <taxon>Archaea</taxon>
        <taxon>Methanobacteriati</taxon>
        <taxon>Methanobacteriota</taxon>
        <taxon>Archaeoglobi</taxon>
        <taxon>Archaeoglobales</taxon>
        <taxon>Archaeoglobaceae</taxon>
        <taxon>Archaeoglobus</taxon>
    </lineage>
</organism>
<dbReference type="NCBIfam" id="NF006761">
    <property type="entry name" value="PRK09282.1"/>
    <property type="match status" value="1"/>
</dbReference>
<dbReference type="InterPro" id="IPR005776">
    <property type="entry name" value="OadA"/>
</dbReference>
<dbReference type="GO" id="GO:0008948">
    <property type="term" value="F:oxaloacetate decarboxylase activity"/>
    <property type="evidence" value="ECO:0007669"/>
    <property type="project" value="InterPro"/>
</dbReference>
<dbReference type="NCBIfam" id="NF010644">
    <property type="entry name" value="PRK14041.1"/>
    <property type="match status" value="1"/>
</dbReference>
<dbReference type="Proteomes" id="UP000028501">
    <property type="component" value="Chromosome"/>
</dbReference>
<accession>A0A075WKQ4</accession>
<dbReference type="Pfam" id="PF02436">
    <property type="entry name" value="PYC_OADA"/>
    <property type="match status" value="1"/>
</dbReference>
<dbReference type="KEGG" id="afg:AFULGI_00013500"/>
<dbReference type="PANTHER" id="PTHR43778">
    <property type="entry name" value="PYRUVATE CARBOXYLASE"/>
    <property type="match status" value="1"/>
</dbReference>
<proteinExistence type="predicted"/>
<keyword evidence="1" id="KW-0092">Biotin</keyword>
<dbReference type="NCBIfam" id="TIGR01108">
    <property type="entry name" value="oadA"/>
    <property type="match status" value="1"/>
</dbReference>
<dbReference type="PROSITE" id="PS50991">
    <property type="entry name" value="PYR_CT"/>
    <property type="match status" value="1"/>
</dbReference>
<dbReference type="SUPFAM" id="SSF51569">
    <property type="entry name" value="Aldolase"/>
    <property type="match status" value="1"/>
</dbReference>
<dbReference type="GO" id="GO:0005737">
    <property type="term" value="C:cytoplasm"/>
    <property type="evidence" value="ECO:0007669"/>
    <property type="project" value="TreeGrafter"/>
</dbReference>
<dbReference type="InterPro" id="IPR003379">
    <property type="entry name" value="Carboxylase_cons_dom"/>
</dbReference>
<feature type="domain" description="Pyruvate carboxyltransferase" evidence="2">
    <location>
        <begin position="4"/>
        <end position="265"/>
    </location>
</feature>
<dbReference type="InterPro" id="IPR055268">
    <property type="entry name" value="PCB-like"/>
</dbReference>
<dbReference type="GeneID" id="24794855"/>
<dbReference type="CDD" id="cd07937">
    <property type="entry name" value="DRE_TIM_PC_TC_5S"/>
    <property type="match status" value="1"/>
</dbReference>
<reference evidence="3 4" key="1">
    <citation type="submission" date="2013-07" db="EMBL/GenBank/DDBJ databases">
        <title>Genome of Archaeoglobus fulgidus.</title>
        <authorList>
            <person name="Fiebig A."/>
            <person name="Birkeland N.-K."/>
        </authorList>
    </citation>
    <scope>NUCLEOTIDE SEQUENCE [LARGE SCALE GENOMIC DNA]</scope>
    <source>
        <strain evidence="3 4">DSM 8774</strain>
    </source>
</reference>
<dbReference type="EC" id="6.4.1.1" evidence="3"/>
<dbReference type="GO" id="GO:0004736">
    <property type="term" value="F:pyruvate carboxylase activity"/>
    <property type="evidence" value="ECO:0007669"/>
    <property type="project" value="UniProtKB-EC"/>
</dbReference>
<sequence>MAKVKIVDLTLRDGHQSLLATRMRTRDMLPILETLDESGIYSLEVWGGATFDACHRFLNENPWERLREIRKRVKNAKLQMLLRGQNLVGYRHYPDDIVEKFVQKTIENGLDVFRIFDALNDVRNLISSIKAAKKYNADHIQGTICYTISPVHTVEKYVEIANELAALEVDSICLKDMAGMLSPKMAYELVKALKKEVGLPINVHSHYTSGMASMALLKGVEAGAEMIDTCMSPLSSGTSHPPTESMVYALNELGYDTGVKLDILLEAREYFMKIREKYSGYLNPLSTIPDTRVLVYQIPGGMFSNLIAQLQEQNALDRLQEVLEEVPRVREDLGYPPLVTPTSQIVGVQAVINVLVGERYKVVTRETKDLVKGMYGRTPAPIKPEIVKKILGDEKPIDCRPADLLEPEFEKRKQELIEAGIENPSDEDVLLYALFPQTGLKFLKGEMVEEPFPVAGGKIEGSFEVEIDGQKYVVKVAPEK</sequence>
<name>A0A075WKQ4_ARCFL</name>
<dbReference type="GO" id="GO:0006814">
    <property type="term" value="P:sodium ion transport"/>
    <property type="evidence" value="ECO:0007669"/>
    <property type="project" value="InterPro"/>
</dbReference>
<evidence type="ECO:0000313" key="4">
    <source>
        <dbReference type="Proteomes" id="UP000028501"/>
    </source>
</evidence>
<gene>
    <name evidence="3" type="ORF">AFULGI_00013500</name>
</gene>
<dbReference type="Pfam" id="PF00682">
    <property type="entry name" value="HMGL-like"/>
    <property type="match status" value="1"/>
</dbReference>
<dbReference type="HOGENOM" id="CLU_000395_4_2_2"/>
<dbReference type="RefSeq" id="WP_010878747.1">
    <property type="nucleotide sequence ID" value="NZ_CP006577.1"/>
</dbReference>
<dbReference type="EMBL" id="CP006577">
    <property type="protein sequence ID" value="AIG98123.1"/>
    <property type="molecule type" value="Genomic_DNA"/>
</dbReference>
<dbReference type="GO" id="GO:0006094">
    <property type="term" value="P:gluconeogenesis"/>
    <property type="evidence" value="ECO:0007669"/>
    <property type="project" value="TreeGrafter"/>
</dbReference>
<evidence type="ECO:0000313" key="3">
    <source>
        <dbReference type="EMBL" id="AIG98123.1"/>
    </source>
</evidence>
<dbReference type="PANTHER" id="PTHR43778:SF2">
    <property type="entry name" value="PYRUVATE CARBOXYLASE, MITOCHONDRIAL"/>
    <property type="match status" value="1"/>
</dbReference>
<protein>
    <submittedName>
        <fullName evidence="3">Oxaloacetate decarboxylase alpha subunit</fullName>
        <ecNumber evidence="3">6.4.1.1</ecNumber>
    </submittedName>
</protein>
<evidence type="ECO:0000259" key="2">
    <source>
        <dbReference type="PROSITE" id="PS50991"/>
    </source>
</evidence>
<keyword evidence="3" id="KW-0436">Ligase</keyword>
<dbReference type="SUPFAM" id="SSF89000">
    <property type="entry name" value="post-HMGL domain-like"/>
    <property type="match status" value="1"/>
</dbReference>